<dbReference type="EnsemblMetazoa" id="PHUM217270-RA">
    <property type="protein sequence ID" value="PHUM217270-PA"/>
    <property type="gene ID" value="PHUM217270"/>
</dbReference>
<dbReference type="EMBL" id="AAZO01002501">
    <property type="status" value="NOT_ANNOTATED_CDS"/>
    <property type="molecule type" value="Genomic_DNA"/>
</dbReference>
<dbReference type="EMBL" id="DS235172">
    <property type="protein sequence ID" value="EEB13000.1"/>
    <property type="molecule type" value="Genomic_DNA"/>
</dbReference>
<protein>
    <submittedName>
        <fullName evidence="1 2">Uncharacterized protein</fullName>
    </submittedName>
</protein>
<sequence>MHRIIKSDEKLATSNATHKILIDQDLVVEDIKVSCLFDALKEGIISMCGFRGLKIKPFSLFPFDLE</sequence>
<reference evidence="1" key="1">
    <citation type="submission" date="2007-04" db="EMBL/GenBank/DDBJ databases">
        <title>Annotation of Pediculus humanus corporis strain USDA.</title>
        <authorList>
            <person name="Kirkness E."/>
            <person name="Hannick L."/>
            <person name="Hass B."/>
            <person name="Bruggner R."/>
            <person name="Lawson D."/>
            <person name="Bidwell S."/>
            <person name="Joardar V."/>
            <person name="Caler E."/>
            <person name="Walenz B."/>
            <person name="Inman J."/>
            <person name="Schobel S."/>
            <person name="Galinsky K."/>
            <person name="Amedeo P."/>
            <person name="Strausberg R."/>
        </authorList>
    </citation>
    <scope>NUCLEOTIDE SEQUENCE</scope>
    <source>
        <strain evidence="1">USDA</strain>
    </source>
</reference>
<accession>E0VHZ4</accession>
<keyword evidence="3" id="KW-1185">Reference proteome</keyword>
<organism>
    <name type="scientific">Pediculus humanus subsp. corporis</name>
    <name type="common">Body louse</name>
    <dbReference type="NCBI Taxonomy" id="121224"/>
    <lineage>
        <taxon>Eukaryota</taxon>
        <taxon>Metazoa</taxon>
        <taxon>Ecdysozoa</taxon>
        <taxon>Arthropoda</taxon>
        <taxon>Hexapoda</taxon>
        <taxon>Insecta</taxon>
        <taxon>Pterygota</taxon>
        <taxon>Neoptera</taxon>
        <taxon>Paraneoptera</taxon>
        <taxon>Psocodea</taxon>
        <taxon>Troctomorpha</taxon>
        <taxon>Phthiraptera</taxon>
        <taxon>Anoplura</taxon>
        <taxon>Pediculidae</taxon>
        <taxon>Pediculus</taxon>
    </lineage>
</organism>
<dbReference type="KEGG" id="phu:Phum_PHUM217270"/>
<dbReference type="RefSeq" id="XP_002425738.1">
    <property type="nucleotide sequence ID" value="XM_002425693.1"/>
</dbReference>
<proteinExistence type="predicted"/>
<dbReference type="HOGENOM" id="CLU_2834214_0_0_1"/>
<dbReference type="Proteomes" id="UP000009046">
    <property type="component" value="Unassembled WGS sequence"/>
</dbReference>
<evidence type="ECO:0000313" key="2">
    <source>
        <dbReference type="EnsemblMetazoa" id="PHUM217270-PA"/>
    </source>
</evidence>
<name>E0VHZ4_PEDHC</name>
<evidence type="ECO:0000313" key="3">
    <source>
        <dbReference type="Proteomes" id="UP000009046"/>
    </source>
</evidence>
<dbReference type="GeneID" id="8237621"/>
<dbReference type="CTD" id="8237621"/>
<evidence type="ECO:0000313" key="1">
    <source>
        <dbReference type="EMBL" id="EEB13000.1"/>
    </source>
</evidence>
<reference evidence="2" key="3">
    <citation type="submission" date="2021-02" db="UniProtKB">
        <authorList>
            <consortium name="EnsemblMetazoa"/>
        </authorList>
    </citation>
    <scope>IDENTIFICATION</scope>
    <source>
        <strain evidence="2">USDA</strain>
    </source>
</reference>
<dbReference type="VEuPathDB" id="VectorBase:PHUM217270"/>
<dbReference type="AlphaFoldDB" id="E0VHZ4"/>
<reference evidence="1" key="2">
    <citation type="submission" date="2007-04" db="EMBL/GenBank/DDBJ databases">
        <title>The genome of the human body louse.</title>
        <authorList>
            <consortium name="The Human Body Louse Genome Consortium"/>
            <person name="Kirkness E."/>
            <person name="Walenz B."/>
            <person name="Hass B."/>
            <person name="Bruggner R."/>
            <person name="Strausberg R."/>
        </authorList>
    </citation>
    <scope>NUCLEOTIDE SEQUENCE</scope>
    <source>
        <strain evidence="1">USDA</strain>
    </source>
</reference>
<dbReference type="InParanoid" id="E0VHZ4"/>
<gene>
    <name evidence="2" type="primary">8237621</name>
    <name evidence="1" type="ORF">Phum_PHUM217270</name>
</gene>